<reference evidence="3" key="1">
    <citation type="submission" date="2022-10" db="EMBL/GenBank/DDBJ databases">
        <authorList>
            <person name="Chen Y."/>
            <person name="Dougan E. K."/>
            <person name="Chan C."/>
            <person name="Rhodes N."/>
            <person name="Thang M."/>
        </authorList>
    </citation>
    <scope>NUCLEOTIDE SEQUENCE</scope>
</reference>
<dbReference type="EMBL" id="CAMXCT010006599">
    <property type="protein sequence ID" value="CAI4016717.1"/>
    <property type="molecule type" value="Genomic_DNA"/>
</dbReference>
<feature type="domain" description="EF-hand" evidence="2">
    <location>
        <begin position="153"/>
        <end position="188"/>
    </location>
</feature>
<feature type="non-terminal residue" evidence="3">
    <location>
        <position position="288"/>
    </location>
</feature>
<protein>
    <submittedName>
        <fullName evidence="5">EF-hand domain-containing protein</fullName>
    </submittedName>
</protein>
<dbReference type="InterPro" id="IPR002048">
    <property type="entry name" value="EF_hand_dom"/>
</dbReference>
<accession>A0A9P1DU27</accession>
<sequence length="288" mass="32655">EQYYRLGDDMPMGLKLASLDQLKQLVRFWEALGGGARAQVKQILINRARILYRPQDRDAYDQSFMRTHTSRAFNLASEWNVDEVSSFSHMRLNFVEFLAALGAVVYLKETYVPDEFADLLEEFILDQLKPVVLEYRARTGKGEEIEGLLTHKTLRKVCEQIFRSADEDSDETLSALEFGNALRDPKTKELFKGKEFDISQIMEVFGALDEDGSGELNFAEVLHGISALLKMEQTEPRIKAFLKKDGGDWELSGGVGVGCSLVNVVVIGVSSIDGRSQEWETQWKFPRD</sequence>
<name>A0A9P1DU27_9DINO</name>
<dbReference type="Proteomes" id="UP001152797">
    <property type="component" value="Unassembled WGS sequence"/>
</dbReference>
<dbReference type="PROSITE" id="PS50222">
    <property type="entry name" value="EF_HAND_2"/>
    <property type="match status" value="2"/>
</dbReference>
<dbReference type="InterPro" id="IPR011992">
    <property type="entry name" value="EF-hand-dom_pair"/>
</dbReference>
<evidence type="ECO:0000313" key="6">
    <source>
        <dbReference type="Proteomes" id="UP001152797"/>
    </source>
</evidence>
<dbReference type="EMBL" id="CAMXCT020006599">
    <property type="protein sequence ID" value="CAL1170092.1"/>
    <property type="molecule type" value="Genomic_DNA"/>
</dbReference>
<dbReference type="CDD" id="cd00051">
    <property type="entry name" value="EFh"/>
    <property type="match status" value="1"/>
</dbReference>
<dbReference type="EMBL" id="CAMXCT030006599">
    <property type="protein sequence ID" value="CAL4804029.1"/>
    <property type="molecule type" value="Genomic_DNA"/>
</dbReference>
<evidence type="ECO:0000313" key="4">
    <source>
        <dbReference type="EMBL" id="CAL1170092.1"/>
    </source>
</evidence>
<gene>
    <name evidence="3" type="ORF">C1SCF055_LOCUS41424</name>
</gene>
<evidence type="ECO:0000259" key="2">
    <source>
        <dbReference type="PROSITE" id="PS50222"/>
    </source>
</evidence>
<dbReference type="SMART" id="SM00054">
    <property type="entry name" value="EFh"/>
    <property type="match status" value="2"/>
</dbReference>
<keyword evidence="1" id="KW-0106">Calcium</keyword>
<dbReference type="PROSITE" id="PS00018">
    <property type="entry name" value="EF_HAND_1"/>
    <property type="match status" value="1"/>
</dbReference>
<evidence type="ECO:0000313" key="3">
    <source>
        <dbReference type="EMBL" id="CAI4016717.1"/>
    </source>
</evidence>
<dbReference type="AlphaFoldDB" id="A0A9P1DU27"/>
<dbReference type="Gene3D" id="1.10.238.10">
    <property type="entry name" value="EF-hand"/>
    <property type="match status" value="1"/>
</dbReference>
<dbReference type="InterPro" id="IPR018247">
    <property type="entry name" value="EF_Hand_1_Ca_BS"/>
</dbReference>
<keyword evidence="6" id="KW-1185">Reference proteome</keyword>
<dbReference type="OrthoDB" id="10522523at2759"/>
<comment type="caution">
    <text evidence="3">The sequence shown here is derived from an EMBL/GenBank/DDBJ whole genome shotgun (WGS) entry which is preliminary data.</text>
</comment>
<proteinExistence type="predicted"/>
<dbReference type="SUPFAM" id="SSF47473">
    <property type="entry name" value="EF-hand"/>
    <property type="match status" value="1"/>
</dbReference>
<evidence type="ECO:0000256" key="1">
    <source>
        <dbReference type="ARBA" id="ARBA00022837"/>
    </source>
</evidence>
<organism evidence="3">
    <name type="scientific">Cladocopium goreaui</name>
    <dbReference type="NCBI Taxonomy" id="2562237"/>
    <lineage>
        <taxon>Eukaryota</taxon>
        <taxon>Sar</taxon>
        <taxon>Alveolata</taxon>
        <taxon>Dinophyceae</taxon>
        <taxon>Suessiales</taxon>
        <taxon>Symbiodiniaceae</taxon>
        <taxon>Cladocopium</taxon>
    </lineage>
</organism>
<feature type="domain" description="EF-hand" evidence="2">
    <location>
        <begin position="196"/>
        <end position="231"/>
    </location>
</feature>
<evidence type="ECO:0000313" key="5">
    <source>
        <dbReference type="EMBL" id="CAL4804029.1"/>
    </source>
</evidence>
<dbReference type="GO" id="GO:0005509">
    <property type="term" value="F:calcium ion binding"/>
    <property type="evidence" value="ECO:0007669"/>
    <property type="project" value="InterPro"/>
</dbReference>
<reference evidence="4" key="2">
    <citation type="submission" date="2024-04" db="EMBL/GenBank/DDBJ databases">
        <authorList>
            <person name="Chen Y."/>
            <person name="Shah S."/>
            <person name="Dougan E. K."/>
            <person name="Thang M."/>
            <person name="Chan C."/>
        </authorList>
    </citation>
    <scope>NUCLEOTIDE SEQUENCE [LARGE SCALE GENOMIC DNA]</scope>
</reference>